<protein>
    <submittedName>
        <fullName evidence="2">NAD(P)-dependent oxidoreductase</fullName>
    </submittedName>
</protein>
<dbReference type="Pfam" id="PF13460">
    <property type="entry name" value="NAD_binding_10"/>
    <property type="match status" value="1"/>
</dbReference>
<comment type="caution">
    <text evidence="2">The sequence shown here is derived from an EMBL/GenBank/DDBJ whole genome shotgun (WGS) entry which is preliminary data.</text>
</comment>
<dbReference type="RefSeq" id="WP_386801485.1">
    <property type="nucleotide sequence ID" value="NZ_JBHTMU010000004.1"/>
</dbReference>
<organism evidence="2 3">
    <name type="scientific">Litorisediminicola beolgyonensis</name>
    <dbReference type="NCBI Taxonomy" id="1173614"/>
    <lineage>
        <taxon>Bacteria</taxon>
        <taxon>Pseudomonadati</taxon>
        <taxon>Pseudomonadota</taxon>
        <taxon>Alphaproteobacteria</taxon>
        <taxon>Rhodobacterales</taxon>
        <taxon>Paracoccaceae</taxon>
        <taxon>Litorisediminicola</taxon>
    </lineage>
</organism>
<keyword evidence="3" id="KW-1185">Reference proteome</keyword>
<dbReference type="PANTHER" id="PTHR15020:SF50">
    <property type="entry name" value="UPF0659 PROTEIN YMR090W"/>
    <property type="match status" value="1"/>
</dbReference>
<name>A0ABW3ZE09_9RHOB</name>
<gene>
    <name evidence="2" type="ORF">ACFQ4E_03255</name>
</gene>
<dbReference type="InterPro" id="IPR016040">
    <property type="entry name" value="NAD(P)-bd_dom"/>
</dbReference>
<dbReference type="Proteomes" id="UP001597135">
    <property type="component" value="Unassembled WGS sequence"/>
</dbReference>
<accession>A0ABW3ZE09</accession>
<evidence type="ECO:0000259" key="1">
    <source>
        <dbReference type="Pfam" id="PF13460"/>
    </source>
</evidence>
<evidence type="ECO:0000313" key="2">
    <source>
        <dbReference type="EMBL" id="MFD1341427.1"/>
    </source>
</evidence>
<dbReference type="Gene3D" id="3.40.50.720">
    <property type="entry name" value="NAD(P)-binding Rossmann-like Domain"/>
    <property type="match status" value="1"/>
</dbReference>
<reference evidence="3" key="1">
    <citation type="journal article" date="2019" name="Int. J. Syst. Evol. Microbiol.">
        <title>The Global Catalogue of Microorganisms (GCM) 10K type strain sequencing project: providing services to taxonomists for standard genome sequencing and annotation.</title>
        <authorList>
            <consortium name="The Broad Institute Genomics Platform"/>
            <consortium name="The Broad Institute Genome Sequencing Center for Infectious Disease"/>
            <person name="Wu L."/>
            <person name="Ma J."/>
        </authorList>
    </citation>
    <scope>NUCLEOTIDE SEQUENCE [LARGE SCALE GENOMIC DNA]</scope>
    <source>
        <strain evidence="3">CCUG 62953</strain>
    </source>
</reference>
<feature type="domain" description="NAD(P)-binding" evidence="1">
    <location>
        <begin position="8"/>
        <end position="201"/>
    </location>
</feature>
<evidence type="ECO:0000313" key="3">
    <source>
        <dbReference type="Proteomes" id="UP001597135"/>
    </source>
</evidence>
<dbReference type="SUPFAM" id="SSF51735">
    <property type="entry name" value="NAD(P)-binding Rossmann-fold domains"/>
    <property type="match status" value="1"/>
</dbReference>
<dbReference type="EMBL" id="JBHTMU010000004">
    <property type="protein sequence ID" value="MFD1341427.1"/>
    <property type="molecule type" value="Genomic_DNA"/>
</dbReference>
<sequence>MAHILVIGASKGIGRAAVERGLELGHQVRAFSRGAAEMTLEHPALELCPGDATRPEDLEPALQGVDAVILCLGIKETPAMLWQKVTLFSDATAALLPLMEATGSKRLIAVTGIGAGDSRQALSSIERAGHWALLGRPYADKTRQEEMIRASGLDWTLARPVILTRGARTERYRVLREPSDWRMGLISRADVADFLMKAVDDASLIGQAPVLSR</sequence>
<proteinExistence type="predicted"/>
<dbReference type="InterPro" id="IPR036291">
    <property type="entry name" value="NAD(P)-bd_dom_sf"/>
</dbReference>
<dbReference type="PANTHER" id="PTHR15020">
    <property type="entry name" value="FLAVIN REDUCTASE-RELATED"/>
    <property type="match status" value="1"/>
</dbReference>